<proteinExistence type="predicted"/>
<accession>A0AAV2ETM6</accession>
<reference evidence="3 4" key="1">
    <citation type="submission" date="2024-04" db="EMBL/GenBank/DDBJ databases">
        <authorList>
            <person name="Fracassetti M."/>
        </authorList>
    </citation>
    <scope>NUCLEOTIDE SEQUENCE [LARGE SCALE GENOMIC DNA]</scope>
</reference>
<evidence type="ECO:0000313" key="3">
    <source>
        <dbReference type="EMBL" id="CAL1389159.1"/>
    </source>
</evidence>
<evidence type="ECO:0000313" key="4">
    <source>
        <dbReference type="Proteomes" id="UP001497516"/>
    </source>
</evidence>
<keyword evidence="4" id="KW-1185">Reference proteome</keyword>
<dbReference type="Proteomes" id="UP001497516">
    <property type="component" value="Chromosome 5"/>
</dbReference>
<evidence type="ECO:0000256" key="1">
    <source>
        <dbReference type="SAM" id="Coils"/>
    </source>
</evidence>
<feature type="coiled-coil region" evidence="1">
    <location>
        <begin position="42"/>
        <end position="76"/>
    </location>
</feature>
<dbReference type="AlphaFoldDB" id="A0AAV2ETM6"/>
<feature type="region of interest" description="Disordered" evidence="2">
    <location>
        <begin position="137"/>
        <end position="174"/>
    </location>
</feature>
<organism evidence="3 4">
    <name type="scientific">Linum trigynum</name>
    <dbReference type="NCBI Taxonomy" id="586398"/>
    <lineage>
        <taxon>Eukaryota</taxon>
        <taxon>Viridiplantae</taxon>
        <taxon>Streptophyta</taxon>
        <taxon>Embryophyta</taxon>
        <taxon>Tracheophyta</taxon>
        <taxon>Spermatophyta</taxon>
        <taxon>Magnoliopsida</taxon>
        <taxon>eudicotyledons</taxon>
        <taxon>Gunneridae</taxon>
        <taxon>Pentapetalae</taxon>
        <taxon>rosids</taxon>
        <taxon>fabids</taxon>
        <taxon>Malpighiales</taxon>
        <taxon>Linaceae</taxon>
        <taxon>Linum</taxon>
    </lineage>
</organism>
<gene>
    <name evidence="3" type="ORF">LTRI10_LOCUS30039</name>
</gene>
<feature type="compositionally biased region" description="Acidic residues" evidence="2">
    <location>
        <begin position="144"/>
        <end position="160"/>
    </location>
</feature>
<keyword evidence="1" id="KW-0175">Coiled coil</keyword>
<evidence type="ECO:0000256" key="2">
    <source>
        <dbReference type="SAM" id="MobiDB-lite"/>
    </source>
</evidence>
<protein>
    <submittedName>
        <fullName evidence="3">Uncharacterized protein</fullName>
    </submittedName>
</protein>
<dbReference type="EMBL" id="OZ034818">
    <property type="protein sequence ID" value="CAL1389159.1"/>
    <property type="molecule type" value="Genomic_DNA"/>
</dbReference>
<sequence>MKELGVLKSKLAEDMEAVRARVRDELRVEFQGEKEKMEADHAEELRRVREQFQTEREEFQKEKEDLVRLHDVAKAEAVREAQVAAVRQYRSSPSFGKVLADAMTKTVIAIRKKVCPENPGVRWNTRAMVEHVQMWLREKRSLEPDTESEDEKDEEGEDESSEARDGETGVAADKVAVDAAAEEGGGECNCN</sequence>
<name>A0AAV2ETM6_9ROSI</name>